<evidence type="ECO:0000256" key="5">
    <source>
        <dbReference type="SAM" id="Phobius"/>
    </source>
</evidence>
<evidence type="ECO:0000313" key="6">
    <source>
        <dbReference type="Proteomes" id="UP000887561"/>
    </source>
</evidence>
<dbReference type="Pfam" id="PF00335">
    <property type="entry name" value="Tetraspanin"/>
    <property type="match status" value="1"/>
</dbReference>
<dbReference type="AlphaFoldDB" id="A0A915M193"/>
<evidence type="ECO:0000256" key="1">
    <source>
        <dbReference type="ARBA" id="ARBA00004141"/>
    </source>
</evidence>
<dbReference type="WBParaSite" id="scaffold2355_cov226.g4717">
    <property type="protein sequence ID" value="scaffold2355_cov226.g4717"/>
    <property type="gene ID" value="scaffold2355_cov226.g4717"/>
</dbReference>
<evidence type="ECO:0000256" key="4">
    <source>
        <dbReference type="ARBA" id="ARBA00023136"/>
    </source>
</evidence>
<proteinExistence type="predicted"/>
<dbReference type="InterPro" id="IPR018499">
    <property type="entry name" value="Tetraspanin/Peripherin"/>
</dbReference>
<keyword evidence="2 5" id="KW-0812">Transmembrane</keyword>
<feature type="transmembrane region" description="Helical" evidence="5">
    <location>
        <begin position="7"/>
        <end position="27"/>
    </location>
</feature>
<dbReference type="PANTHER" id="PTHR19282">
    <property type="entry name" value="TETRASPANIN"/>
    <property type="match status" value="1"/>
</dbReference>
<organism evidence="6 7">
    <name type="scientific">Meloidogyne javanica</name>
    <name type="common">Root-knot nematode worm</name>
    <dbReference type="NCBI Taxonomy" id="6303"/>
    <lineage>
        <taxon>Eukaryota</taxon>
        <taxon>Metazoa</taxon>
        <taxon>Ecdysozoa</taxon>
        <taxon>Nematoda</taxon>
        <taxon>Chromadorea</taxon>
        <taxon>Rhabditida</taxon>
        <taxon>Tylenchina</taxon>
        <taxon>Tylenchomorpha</taxon>
        <taxon>Tylenchoidea</taxon>
        <taxon>Meloidogynidae</taxon>
        <taxon>Meloidogyninae</taxon>
        <taxon>Meloidogyne</taxon>
        <taxon>Meloidogyne incognita group</taxon>
    </lineage>
</organism>
<dbReference type="Proteomes" id="UP000887561">
    <property type="component" value="Unplaced"/>
</dbReference>
<comment type="subcellular location">
    <subcellularLocation>
        <location evidence="1">Membrane</location>
        <topology evidence="1">Multi-pass membrane protein</topology>
    </subcellularLocation>
</comment>
<accession>A0A915M193</accession>
<sequence length="149" mass="16604">MSAAGLCAAVGAMVLIISLVGIAGIWFNSSKLIISYFCFVLLLFIIQCIAGLMGILYKESVYEYAKLNLRHTINLTYGDNPNADLLWNAWAQMQNDNCGKGLENFDKIIYKQGCVGPFTDWLLQHLHITKLLTLLLGILEVNAFINDKD</sequence>
<keyword evidence="3 5" id="KW-1133">Transmembrane helix</keyword>
<name>A0A915M193_MELJA</name>
<keyword evidence="4 5" id="KW-0472">Membrane</keyword>
<feature type="transmembrane region" description="Helical" evidence="5">
    <location>
        <begin position="33"/>
        <end position="57"/>
    </location>
</feature>
<dbReference type="GO" id="GO:0005886">
    <property type="term" value="C:plasma membrane"/>
    <property type="evidence" value="ECO:0007669"/>
    <property type="project" value="TreeGrafter"/>
</dbReference>
<reference evidence="7" key="1">
    <citation type="submission" date="2022-11" db="UniProtKB">
        <authorList>
            <consortium name="WormBaseParasite"/>
        </authorList>
    </citation>
    <scope>IDENTIFICATION</scope>
</reference>
<evidence type="ECO:0000256" key="3">
    <source>
        <dbReference type="ARBA" id="ARBA00022989"/>
    </source>
</evidence>
<dbReference type="PANTHER" id="PTHR19282:SF477">
    <property type="entry name" value="TETRASPANIN"/>
    <property type="match status" value="1"/>
</dbReference>
<evidence type="ECO:0000313" key="7">
    <source>
        <dbReference type="WBParaSite" id="scaffold2355_cov226.g4717"/>
    </source>
</evidence>
<evidence type="ECO:0000256" key="2">
    <source>
        <dbReference type="ARBA" id="ARBA00022692"/>
    </source>
</evidence>
<protein>
    <submittedName>
        <fullName evidence="7">Tetraspanin</fullName>
    </submittedName>
</protein>
<keyword evidence="6" id="KW-1185">Reference proteome</keyword>